<sequence length="148" mass="17018">MICKALRASEAEFNHFLPFRSSCTSTDERQKAVRVRTSREFNYSSSSTKNRVTRAEDSGGPSFLLAQELNGGLILIRMLIWEISVDGEESLFVSSGAQRRVERMLIWESICIDRDSWRKIDERERVGGGRGCRFERKGMRVTLGFKKF</sequence>
<organism evidence="1 2">
    <name type="scientific">Nelumbo nucifera</name>
    <name type="common">Sacred lotus</name>
    <dbReference type="NCBI Taxonomy" id="4432"/>
    <lineage>
        <taxon>Eukaryota</taxon>
        <taxon>Viridiplantae</taxon>
        <taxon>Streptophyta</taxon>
        <taxon>Embryophyta</taxon>
        <taxon>Tracheophyta</taxon>
        <taxon>Spermatophyta</taxon>
        <taxon>Magnoliopsida</taxon>
        <taxon>Proteales</taxon>
        <taxon>Nelumbonaceae</taxon>
        <taxon>Nelumbo</taxon>
    </lineage>
</organism>
<evidence type="ECO:0000313" key="1">
    <source>
        <dbReference type="EMBL" id="DAD26578.1"/>
    </source>
</evidence>
<protein>
    <submittedName>
        <fullName evidence="1">Uncharacterized protein</fullName>
    </submittedName>
</protein>
<evidence type="ECO:0000313" key="2">
    <source>
        <dbReference type="Proteomes" id="UP000607653"/>
    </source>
</evidence>
<proteinExistence type="predicted"/>
<dbReference type="Proteomes" id="UP000607653">
    <property type="component" value="Unassembled WGS sequence"/>
</dbReference>
<accession>A0A822YAH9</accession>
<name>A0A822YAH9_NELNU</name>
<keyword evidence="2" id="KW-1185">Reference proteome</keyword>
<comment type="caution">
    <text evidence="1">The sequence shown here is derived from an EMBL/GenBank/DDBJ whole genome shotgun (WGS) entry which is preliminary data.</text>
</comment>
<dbReference type="EMBL" id="DUZY01000002">
    <property type="protein sequence ID" value="DAD26578.1"/>
    <property type="molecule type" value="Genomic_DNA"/>
</dbReference>
<gene>
    <name evidence="1" type="ORF">HUJ06_028046</name>
</gene>
<dbReference type="AlphaFoldDB" id="A0A822YAH9"/>
<reference evidence="1 2" key="1">
    <citation type="journal article" date="2020" name="Mol. Biol. Evol.">
        <title>Distinct Expression and Methylation Patterns for Genes with Different Fates following a Single Whole-Genome Duplication in Flowering Plants.</title>
        <authorList>
            <person name="Shi T."/>
            <person name="Rahmani R.S."/>
            <person name="Gugger P.F."/>
            <person name="Wang M."/>
            <person name="Li H."/>
            <person name="Zhang Y."/>
            <person name="Li Z."/>
            <person name="Wang Q."/>
            <person name="Van de Peer Y."/>
            <person name="Marchal K."/>
            <person name="Chen J."/>
        </authorList>
    </citation>
    <scope>NUCLEOTIDE SEQUENCE [LARGE SCALE GENOMIC DNA]</scope>
    <source>
        <tissue evidence="1">Leaf</tissue>
    </source>
</reference>